<evidence type="ECO:0000313" key="1">
    <source>
        <dbReference type="EMBL" id="ELV08555.1"/>
    </source>
</evidence>
<gene>
    <name evidence="1" type="ORF">F387_01153</name>
</gene>
<dbReference type="PATRIC" id="fig|1261130.3.peg.644"/>
<name>L8Y0Q4_9GAMM</name>
<accession>L8Y0Q4</accession>
<dbReference type="RefSeq" id="WP_008315115.1">
    <property type="nucleotide sequence ID" value="NZ_KB372778.1"/>
</dbReference>
<dbReference type="HOGENOM" id="CLU_080084_0_0_6"/>
<comment type="caution">
    <text evidence="1">The sequence shown here is derived from an EMBL/GenBank/DDBJ whole genome shotgun (WGS) entry which is preliminary data.</text>
</comment>
<dbReference type="AlphaFoldDB" id="L8Y0Q4"/>
<organism evidence="1 2">
    <name type="scientific">Wohlfahrtiimonas chitiniclastica SH04</name>
    <dbReference type="NCBI Taxonomy" id="1261130"/>
    <lineage>
        <taxon>Bacteria</taxon>
        <taxon>Pseudomonadati</taxon>
        <taxon>Pseudomonadota</taxon>
        <taxon>Gammaproteobacteria</taxon>
        <taxon>Cardiobacteriales</taxon>
        <taxon>Ignatzschineriaceae</taxon>
        <taxon>Wohlfahrtiimonas</taxon>
    </lineage>
</organism>
<dbReference type="EMBL" id="AOBV01000004">
    <property type="protein sequence ID" value="ELV08555.1"/>
    <property type="molecule type" value="Genomic_DNA"/>
</dbReference>
<keyword evidence="2" id="KW-1185">Reference proteome</keyword>
<dbReference type="OrthoDB" id="9781481at2"/>
<protein>
    <recommendedName>
        <fullName evidence="3">DUF3553 domain-containing protein</fullName>
    </recommendedName>
</protein>
<evidence type="ECO:0008006" key="3">
    <source>
        <dbReference type="Google" id="ProtNLM"/>
    </source>
</evidence>
<evidence type="ECO:0000313" key="2">
    <source>
        <dbReference type="Proteomes" id="UP000011617"/>
    </source>
</evidence>
<reference evidence="1 2" key="1">
    <citation type="journal article" date="2013" name="Genome Announc.">
        <title>Complete Genome Sequence of Wohlfahrtiimonas chitiniclastica Strain SH04, Isolated from Chrysomya megacephala Collected from Pudong International Airport in China.</title>
        <authorList>
            <person name="Cao X.M."/>
            <person name="Chen T."/>
            <person name="Xu L.Z."/>
            <person name="Yao L.S."/>
            <person name="Qi J."/>
            <person name="Zhang X.L."/>
            <person name="Yan Q.L."/>
            <person name="Deng Y.H."/>
            <person name="Guo T.Y."/>
            <person name="Wang J."/>
            <person name="Hu K.X."/>
            <person name="Xu B.L."/>
        </authorList>
    </citation>
    <scope>NUCLEOTIDE SEQUENCE [LARGE SCALE GENOMIC DNA]</scope>
    <source>
        <strain evidence="1 2">SH04</strain>
    </source>
</reference>
<dbReference type="Proteomes" id="UP000011617">
    <property type="component" value="Unassembled WGS sequence"/>
</dbReference>
<sequence length="282" mass="33382">MHLIKDQLVKHPTQPQWGVGVVIEDSRHDIVEIFFTELNETKRLSLSRVQLEPIEDASFRHRNLIVRNRNKNIKGLIDYFLEVFPAGFDDIKYIENERLDKELITRLAAEWLSQDVMHDALQNKNFEYIAKSAQKLISRDKMHLISTFEVIKFNDALKHQLHQQNFAYGLYDLLYGNESDFQDNFMKFSEVLSEMDAQKWPIMTFFLFVFYPHKHIFVKPSITQDIAKVCDVNIQYKPEVNYLTYKKILMLAESIKTHLINASLPPKDMIDVQSFMWSVEKY</sequence>
<proteinExistence type="predicted"/>